<keyword evidence="1" id="KW-0812">Transmembrane</keyword>
<keyword evidence="1" id="KW-1133">Transmembrane helix</keyword>
<keyword evidence="3" id="KW-1185">Reference proteome</keyword>
<evidence type="ECO:0000256" key="1">
    <source>
        <dbReference type="SAM" id="Phobius"/>
    </source>
</evidence>
<organism evidence="2 3">
    <name type="scientific">Deinococcus rufus</name>
    <dbReference type="NCBI Taxonomy" id="2136097"/>
    <lineage>
        <taxon>Bacteria</taxon>
        <taxon>Thermotogati</taxon>
        <taxon>Deinococcota</taxon>
        <taxon>Deinococci</taxon>
        <taxon>Deinococcales</taxon>
        <taxon>Deinococcaceae</taxon>
        <taxon>Deinococcus</taxon>
    </lineage>
</organism>
<name>A0ABV7ZFC3_9DEIO</name>
<accession>A0ABV7ZFC3</accession>
<feature type="transmembrane region" description="Helical" evidence="1">
    <location>
        <begin position="77"/>
        <end position="96"/>
    </location>
</feature>
<dbReference type="RefSeq" id="WP_322472204.1">
    <property type="nucleotide sequence ID" value="NZ_JBHRZG010000024.1"/>
</dbReference>
<sequence>MPPRDPLFWDGVAWATRMHLVGVHVLFGVIAIIRQNLPLLFTGYSAFDDSFPFATWGLWNLAAAFLLFVVPSRVPFGMIVTPFSALLLFWIGAMFWQGGGLIFGSACFYGYGLLGGALFMRSLWLTMVRVRWFQRYVMRQRHG</sequence>
<reference evidence="3" key="1">
    <citation type="journal article" date="2019" name="Int. J. Syst. Evol. Microbiol.">
        <title>The Global Catalogue of Microorganisms (GCM) 10K type strain sequencing project: providing services to taxonomists for standard genome sequencing and annotation.</title>
        <authorList>
            <consortium name="The Broad Institute Genomics Platform"/>
            <consortium name="The Broad Institute Genome Sequencing Center for Infectious Disease"/>
            <person name="Wu L."/>
            <person name="Ma J."/>
        </authorList>
    </citation>
    <scope>NUCLEOTIDE SEQUENCE [LARGE SCALE GENOMIC DNA]</scope>
    <source>
        <strain evidence="3">CCTCC AB 2017081</strain>
    </source>
</reference>
<feature type="transmembrane region" description="Helical" evidence="1">
    <location>
        <begin position="108"/>
        <end position="132"/>
    </location>
</feature>
<evidence type="ECO:0000313" key="2">
    <source>
        <dbReference type="EMBL" id="MFC3834811.1"/>
    </source>
</evidence>
<gene>
    <name evidence="2" type="ORF">ACFOSB_18285</name>
</gene>
<feature type="transmembrane region" description="Helical" evidence="1">
    <location>
        <begin position="53"/>
        <end position="70"/>
    </location>
</feature>
<dbReference type="Proteomes" id="UP001595803">
    <property type="component" value="Unassembled WGS sequence"/>
</dbReference>
<feature type="transmembrane region" description="Helical" evidence="1">
    <location>
        <begin position="12"/>
        <end position="33"/>
    </location>
</feature>
<comment type="caution">
    <text evidence="2">The sequence shown here is derived from an EMBL/GenBank/DDBJ whole genome shotgun (WGS) entry which is preliminary data.</text>
</comment>
<proteinExistence type="predicted"/>
<keyword evidence="1" id="KW-0472">Membrane</keyword>
<protein>
    <submittedName>
        <fullName evidence="2">Uncharacterized protein</fullName>
    </submittedName>
</protein>
<dbReference type="EMBL" id="JBHRZG010000024">
    <property type="protein sequence ID" value="MFC3834811.1"/>
    <property type="molecule type" value="Genomic_DNA"/>
</dbReference>
<evidence type="ECO:0000313" key="3">
    <source>
        <dbReference type="Proteomes" id="UP001595803"/>
    </source>
</evidence>